<evidence type="ECO:0000259" key="2">
    <source>
        <dbReference type="Pfam" id="PF13007"/>
    </source>
</evidence>
<sequence length="150" mass="16578">MAGPPIGLVSLPEVERARKQEPVVLDLRKRPTADVLNWGGPAGSLRHATTQSGFEQENLTLKERVGSIESQLALLQRTVFGKKSEKLPRVEDELRKASGNAPRPREATLKERRLKRANVTRRSATAHLHWEHAHGWLGLGAHLAPTAVDP</sequence>
<comment type="caution">
    <text evidence="3">The sequence shown here is derived from an EMBL/GenBank/DDBJ whole genome shotgun (WGS) entry which is preliminary data.</text>
</comment>
<keyword evidence="4" id="KW-1185">Reference proteome</keyword>
<feature type="region of interest" description="Disordered" evidence="1">
    <location>
        <begin position="87"/>
        <end position="110"/>
    </location>
</feature>
<dbReference type="Pfam" id="PF13007">
    <property type="entry name" value="LZ_Tnp_IS66"/>
    <property type="match status" value="1"/>
</dbReference>
<evidence type="ECO:0000313" key="4">
    <source>
        <dbReference type="Proteomes" id="UP000315369"/>
    </source>
</evidence>
<evidence type="ECO:0000313" key="3">
    <source>
        <dbReference type="EMBL" id="TQF17144.1"/>
    </source>
</evidence>
<dbReference type="AlphaFoldDB" id="A0A540X8Y3"/>
<organism evidence="3 4">
    <name type="scientific">Myxococcus llanfairpwllgwyngyllgogerychwyrndrobwllllantysiliogogogochensis</name>
    <dbReference type="NCBI Taxonomy" id="2590453"/>
    <lineage>
        <taxon>Bacteria</taxon>
        <taxon>Pseudomonadati</taxon>
        <taxon>Myxococcota</taxon>
        <taxon>Myxococcia</taxon>
        <taxon>Myxococcales</taxon>
        <taxon>Cystobacterineae</taxon>
        <taxon>Myxococcaceae</taxon>
        <taxon>Myxococcus</taxon>
    </lineage>
</organism>
<name>A0A540X8Y3_9BACT</name>
<evidence type="ECO:0000256" key="1">
    <source>
        <dbReference type="SAM" id="MobiDB-lite"/>
    </source>
</evidence>
<feature type="domain" description="Transposase TnpC homeodomain" evidence="2">
    <location>
        <begin position="69"/>
        <end position="129"/>
    </location>
</feature>
<protein>
    <recommendedName>
        <fullName evidence="2">Transposase TnpC homeodomain domain-containing protein</fullName>
    </recommendedName>
</protein>
<dbReference type="Proteomes" id="UP000315369">
    <property type="component" value="Unassembled WGS sequence"/>
</dbReference>
<gene>
    <name evidence="3" type="ORF">FJV41_04790</name>
</gene>
<dbReference type="OrthoDB" id="10000240at2"/>
<accession>A0A540X8Y3</accession>
<proteinExistence type="predicted"/>
<reference evidence="3 4" key="1">
    <citation type="submission" date="2019-06" db="EMBL/GenBank/DDBJ databases">
        <authorList>
            <person name="Livingstone P."/>
            <person name="Whitworth D."/>
        </authorList>
    </citation>
    <scope>NUCLEOTIDE SEQUENCE [LARGE SCALE GENOMIC DNA]</scope>
    <source>
        <strain evidence="3 4">AM401</strain>
    </source>
</reference>
<feature type="compositionally biased region" description="Basic and acidic residues" evidence="1">
    <location>
        <begin position="87"/>
        <end position="96"/>
    </location>
</feature>
<dbReference type="InterPro" id="IPR024463">
    <property type="entry name" value="Transposase_TnpC_homeodom"/>
</dbReference>
<dbReference type="EMBL" id="VIFM01000012">
    <property type="protein sequence ID" value="TQF17144.1"/>
    <property type="molecule type" value="Genomic_DNA"/>
</dbReference>